<evidence type="ECO:0000256" key="4">
    <source>
        <dbReference type="ARBA" id="ARBA00022679"/>
    </source>
</evidence>
<dbReference type="InterPro" id="IPR029063">
    <property type="entry name" value="SAM-dependent_MTases_sf"/>
</dbReference>
<comment type="caution">
    <text evidence="6">Lacks conserved residue(s) required for the propagation of feature annotation.</text>
</comment>
<dbReference type="PANTHER" id="PTHR31760">
    <property type="entry name" value="S-ADENOSYL-L-METHIONINE-DEPENDENT METHYLTRANSFERASES SUPERFAMILY PROTEIN"/>
    <property type="match status" value="1"/>
</dbReference>
<feature type="binding site" evidence="6">
    <location>
        <position position="68"/>
    </location>
    <ligand>
        <name>S-adenosyl-L-methionine</name>
        <dbReference type="ChEBI" id="CHEBI:59789"/>
    </ligand>
</feature>
<dbReference type="Proteomes" id="UP000193224">
    <property type="component" value="Unassembled WGS sequence"/>
</dbReference>
<evidence type="ECO:0000256" key="5">
    <source>
        <dbReference type="ARBA" id="ARBA00022691"/>
    </source>
</evidence>
<reference evidence="7 8" key="1">
    <citation type="submission" date="2017-03" db="EMBL/GenBank/DDBJ databases">
        <authorList>
            <person name="Afonso C.L."/>
            <person name="Miller P.J."/>
            <person name="Scott M.A."/>
            <person name="Spackman E."/>
            <person name="Goraichik I."/>
            <person name="Dimitrov K.M."/>
            <person name="Suarez D.L."/>
            <person name="Swayne D.E."/>
        </authorList>
    </citation>
    <scope>NUCLEOTIDE SEQUENCE [LARGE SCALE GENOMIC DNA]</scope>
    <source>
        <strain evidence="7 8">CECT 7745</strain>
    </source>
</reference>
<evidence type="ECO:0000313" key="7">
    <source>
        <dbReference type="EMBL" id="SMC12007.1"/>
    </source>
</evidence>
<dbReference type="OrthoDB" id="9808773at2"/>
<sequence>MTAQGALNVSRETERRLSIYADLLRKWSRSINLVSKSTISDMWTRHIVDSAQLFKIAPHSISHWADLGSGGGFPGLVVAIMAMETGSPERITLVESDIRKCTFLRTVIRETGAPAQVVTDRIEKVAPLQADVLTARALADLSTLLGFAERHMKPDGVAIFPKGANWQKEVEEARTKWHFDYWFAKSETETGPVILCITGVSRV</sequence>
<dbReference type="GO" id="GO:0070043">
    <property type="term" value="F:rRNA (guanine-N7-)-methyltransferase activity"/>
    <property type="evidence" value="ECO:0007669"/>
    <property type="project" value="UniProtKB-UniRule"/>
</dbReference>
<comment type="function">
    <text evidence="6">Specifically methylates the N7 position of guanine in position 527 of 16S rRNA.</text>
</comment>
<accession>A0A1X7BQV7</accession>
<feature type="binding site" evidence="6">
    <location>
        <begin position="122"/>
        <end position="123"/>
    </location>
    <ligand>
        <name>S-adenosyl-L-methionine</name>
        <dbReference type="ChEBI" id="CHEBI:59789"/>
    </ligand>
</feature>
<comment type="catalytic activity">
    <reaction evidence="6">
        <text>guanosine(527) in 16S rRNA + S-adenosyl-L-methionine = N(7)-methylguanosine(527) in 16S rRNA + S-adenosyl-L-homocysteine</text>
        <dbReference type="Rhea" id="RHEA:42732"/>
        <dbReference type="Rhea" id="RHEA-COMP:10209"/>
        <dbReference type="Rhea" id="RHEA-COMP:10210"/>
        <dbReference type="ChEBI" id="CHEBI:57856"/>
        <dbReference type="ChEBI" id="CHEBI:59789"/>
        <dbReference type="ChEBI" id="CHEBI:74269"/>
        <dbReference type="ChEBI" id="CHEBI:74480"/>
        <dbReference type="EC" id="2.1.1.170"/>
    </reaction>
</comment>
<keyword evidence="5 6" id="KW-0949">S-adenosyl-L-methionine</keyword>
<dbReference type="EMBL" id="FWXB01000005">
    <property type="protein sequence ID" value="SMC12007.1"/>
    <property type="molecule type" value="Genomic_DNA"/>
</dbReference>
<dbReference type="Pfam" id="PF02527">
    <property type="entry name" value="GidB"/>
    <property type="match status" value="1"/>
</dbReference>
<feature type="binding site" evidence="6">
    <location>
        <position position="73"/>
    </location>
    <ligand>
        <name>S-adenosyl-L-methionine</name>
        <dbReference type="ChEBI" id="CHEBI:59789"/>
    </ligand>
</feature>
<keyword evidence="2 6" id="KW-0698">rRNA processing</keyword>
<name>A0A1X7BQV7_9RHOB</name>
<dbReference type="PIRSF" id="PIRSF003078">
    <property type="entry name" value="GidB"/>
    <property type="match status" value="1"/>
</dbReference>
<dbReference type="PANTHER" id="PTHR31760:SF0">
    <property type="entry name" value="S-ADENOSYL-L-METHIONINE-DEPENDENT METHYLTRANSFERASES SUPERFAMILY PROTEIN"/>
    <property type="match status" value="1"/>
</dbReference>
<dbReference type="EC" id="2.1.1.170" evidence="6"/>
<keyword evidence="3 6" id="KW-0489">Methyltransferase</keyword>
<dbReference type="InterPro" id="IPR003682">
    <property type="entry name" value="rRNA_ssu_MeTfrase_G"/>
</dbReference>
<comment type="similarity">
    <text evidence="6">Belongs to the methyltransferase superfamily. RNA methyltransferase RsmG family.</text>
</comment>
<evidence type="ECO:0000313" key="8">
    <source>
        <dbReference type="Proteomes" id="UP000193224"/>
    </source>
</evidence>
<evidence type="ECO:0000256" key="6">
    <source>
        <dbReference type="HAMAP-Rule" id="MF_00074"/>
    </source>
</evidence>
<dbReference type="Gene3D" id="3.40.50.150">
    <property type="entry name" value="Vaccinia Virus protein VP39"/>
    <property type="match status" value="1"/>
</dbReference>
<proteinExistence type="inferred from homology"/>
<dbReference type="HAMAP" id="MF_00074">
    <property type="entry name" value="16SrRNA_methyltr_G"/>
    <property type="match status" value="1"/>
</dbReference>
<evidence type="ECO:0000256" key="1">
    <source>
        <dbReference type="ARBA" id="ARBA00022490"/>
    </source>
</evidence>
<protein>
    <recommendedName>
        <fullName evidence="6">Ribosomal RNA small subunit methyltransferase G</fullName>
        <ecNumber evidence="6">2.1.1.170</ecNumber>
    </recommendedName>
    <alternativeName>
        <fullName evidence="6">16S rRNA 7-methylguanosine methyltransferase</fullName>
        <shortName evidence="6">16S rRNA m7G methyltransferase</shortName>
    </alternativeName>
</protein>
<evidence type="ECO:0000256" key="2">
    <source>
        <dbReference type="ARBA" id="ARBA00022552"/>
    </source>
</evidence>
<dbReference type="NCBIfam" id="TIGR00138">
    <property type="entry name" value="rsmG_gidB"/>
    <property type="match status" value="1"/>
</dbReference>
<keyword evidence="4 6" id="KW-0808">Transferase</keyword>
<dbReference type="SUPFAM" id="SSF53335">
    <property type="entry name" value="S-adenosyl-L-methionine-dependent methyltransferases"/>
    <property type="match status" value="1"/>
</dbReference>
<keyword evidence="1 6" id="KW-0963">Cytoplasm</keyword>
<organism evidence="7 8">
    <name type="scientific">Roseovarius aestuarii</name>
    <dbReference type="NCBI Taxonomy" id="475083"/>
    <lineage>
        <taxon>Bacteria</taxon>
        <taxon>Pseudomonadati</taxon>
        <taxon>Pseudomonadota</taxon>
        <taxon>Alphaproteobacteria</taxon>
        <taxon>Rhodobacterales</taxon>
        <taxon>Roseobacteraceae</taxon>
        <taxon>Roseovarius</taxon>
    </lineage>
</organism>
<dbReference type="RefSeq" id="WP_085799959.1">
    <property type="nucleotide sequence ID" value="NZ_FWXB01000005.1"/>
</dbReference>
<keyword evidence="8" id="KW-1185">Reference proteome</keyword>
<dbReference type="GO" id="GO:0005829">
    <property type="term" value="C:cytosol"/>
    <property type="evidence" value="ECO:0007669"/>
    <property type="project" value="TreeGrafter"/>
</dbReference>
<comment type="subcellular location">
    <subcellularLocation>
        <location evidence="6">Cytoplasm</location>
    </subcellularLocation>
</comment>
<feature type="binding site" evidence="6">
    <location>
        <position position="136"/>
    </location>
    <ligand>
        <name>S-adenosyl-L-methionine</name>
        <dbReference type="ChEBI" id="CHEBI:59789"/>
    </ligand>
</feature>
<evidence type="ECO:0000256" key="3">
    <source>
        <dbReference type="ARBA" id="ARBA00022603"/>
    </source>
</evidence>
<gene>
    <name evidence="6 7" type="primary">rsmG</name>
    <name evidence="7" type="ORF">ROA7745_01828</name>
</gene>
<dbReference type="AlphaFoldDB" id="A0A1X7BQV7"/>